<comment type="caution">
    <text evidence="1">The sequence shown here is derived from an EMBL/GenBank/DDBJ whole genome shotgun (WGS) entry which is preliminary data.</text>
</comment>
<dbReference type="RefSeq" id="WP_147160070.1">
    <property type="nucleotide sequence ID" value="NZ_BJYR01000017.1"/>
</dbReference>
<organism evidence="1 2">
    <name type="scientific">Novosphingobium sediminis</name>
    <dbReference type="NCBI Taxonomy" id="707214"/>
    <lineage>
        <taxon>Bacteria</taxon>
        <taxon>Pseudomonadati</taxon>
        <taxon>Pseudomonadota</taxon>
        <taxon>Alphaproteobacteria</taxon>
        <taxon>Sphingomonadales</taxon>
        <taxon>Sphingomonadaceae</taxon>
        <taxon>Novosphingobium</taxon>
    </lineage>
</organism>
<evidence type="ECO:0008006" key="3">
    <source>
        <dbReference type="Google" id="ProtNLM"/>
    </source>
</evidence>
<reference evidence="1 2" key="1">
    <citation type="submission" date="2019-07" db="EMBL/GenBank/DDBJ databases">
        <title>Whole genome shotgun sequence of Novosphingobium sediminis NBRC 106119.</title>
        <authorList>
            <person name="Hosoyama A."/>
            <person name="Uohara A."/>
            <person name="Ohji S."/>
            <person name="Ichikawa N."/>
        </authorList>
    </citation>
    <scope>NUCLEOTIDE SEQUENCE [LARGE SCALE GENOMIC DNA]</scope>
    <source>
        <strain evidence="1 2">NBRC 106119</strain>
    </source>
</reference>
<dbReference type="AlphaFoldDB" id="A0A512AM36"/>
<dbReference type="EMBL" id="BJYR01000017">
    <property type="protein sequence ID" value="GEO00734.1"/>
    <property type="molecule type" value="Genomic_DNA"/>
</dbReference>
<keyword evidence="2" id="KW-1185">Reference proteome</keyword>
<dbReference type="Proteomes" id="UP000321464">
    <property type="component" value="Unassembled WGS sequence"/>
</dbReference>
<name>A0A512AM36_9SPHN</name>
<gene>
    <name evidence="1" type="ORF">NSE01_25660</name>
</gene>
<proteinExistence type="predicted"/>
<dbReference type="OrthoDB" id="7390251at2"/>
<accession>A0A512AM36</accession>
<evidence type="ECO:0000313" key="1">
    <source>
        <dbReference type="EMBL" id="GEO00734.1"/>
    </source>
</evidence>
<evidence type="ECO:0000313" key="2">
    <source>
        <dbReference type="Proteomes" id="UP000321464"/>
    </source>
</evidence>
<sequence length="318" mass="33473">MAIPATSGAPANTFHSPLAEEIAAARGAVANVVPILRQLLRSDDNSIFSDEIIARVRGMFVDVARQLVIALAEAAGHAEPEGWAHEAAEELAHALAENPAFLEHFHTLALEWQWTVRLERSRALDPVLPPLLQARMADPDALASAGAMNLLAAQARFCQSQRRMQLPLAELPGDLLHIALMTLRAHVGTEAAADTYALIAERSVRAGIDETRSRLAQMGRVLDGMGGKALSALEIDKAGLALFLTALARGAGLSRESAIMATVDSQLPRLLLALRACGLAPNAVADAALAFHPDAILPQGYADLSPADAAALLGEVGA</sequence>
<protein>
    <recommendedName>
        <fullName evidence="3">DUF2336 domain-containing protein</fullName>
    </recommendedName>
</protein>